<proteinExistence type="predicted"/>
<comment type="caution">
    <text evidence="2">The sequence shown here is derived from an EMBL/GenBank/DDBJ whole genome shotgun (WGS) entry which is preliminary data.</text>
</comment>
<dbReference type="RefSeq" id="WP_304544791.1">
    <property type="nucleotide sequence ID" value="NZ_JARPTC010000023.1"/>
</dbReference>
<dbReference type="AlphaFoldDB" id="A0AAW7ZFT5"/>
<keyword evidence="3" id="KW-1185">Reference proteome</keyword>
<reference evidence="2" key="2">
    <citation type="submission" date="2023-03" db="EMBL/GenBank/DDBJ databases">
        <authorList>
            <person name="Zhang Z."/>
        </authorList>
    </citation>
    <scope>NUCLEOTIDE SEQUENCE</scope>
    <source>
        <strain evidence="2">DSA</strain>
    </source>
</reference>
<evidence type="ECO:0000313" key="2">
    <source>
        <dbReference type="EMBL" id="MDO7788659.1"/>
    </source>
</evidence>
<keyword evidence="1" id="KW-0472">Membrane</keyword>
<dbReference type="EMBL" id="JARPTC010000023">
    <property type="protein sequence ID" value="MDO7788659.1"/>
    <property type="molecule type" value="Genomic_DNA"/>
</dbReference>
<gene>
    <name evidence="2" type="ORF">P6N53_15630</name>
</gene>
<evidence type="ECO:0000256" key="1">
    <source>
        <dbReference type="SAM" id="Phobius"/>
    </source>
</evidence>
<protein>
    <submittedName>
        <fullName evidence="2">Type II secretion system protein</fullName>
    </submittedName>
</protein>
<keyword evidence="1" id="KW-1133">Transmembrane helix</keyword>
<organism evidence="2 3">
    <name type="scientific">Desulforamulus aquiferis</name>
    <dbReference type="NCBI Taxonomy" id="1397668"/>
    <lineage>
        <taxon>Bacteria</taxon>
        <taxon>Bacillati</taxon>
        <taxon>Bacillota</taxon>
        <taxon>Clostridia</taxon>
        <taxon>Eubacteriales</taxon>
        <taxon>Peptococcaceae</taxon>
        <taxon>Desulforamulus</taxon>
    </lineage>
</organism>
<sequence>MREHGFTIIETILVLCIFIFLLTTTLALWPGHLHKHQLERIARELVADIRYLQQRSLTDNSSFYDIRFSTASTGHYYELRLAEGNQMKRIKRVYLPEGIEFAAFTFNDTTMSFTPKGTSANPGTIAMVHRGLNKFIYIKVAVTTSRVRMTYLNTNQSDEK</sequence>
<keyword evidence="1" id="KW-0812">Transmembrane</keyword>
<accession>A0AAW7ZFT5</accession>
<feature type="transmembrane region" description="Helical" evidence="1">
    <location>
        <begin position="6"/>
        <end position="29"/>
    </location>
</feature>
<dbReference type="Proteomes" id="UP001172911">
    <property type="component" value="Unassembled WGS sequence"/>
</dbReference>
<name>A0AAW7ZFT5_9FIRM</name>
<reference evidence="2" key="1">
    <citation type="journal article" date="2023" name="J. Hazard. Mater.">
        <title>Anaerobic biodegradation of pyrene and benzo[a]pyrene by a new sulfate-reducing Desulforamulus aquiferis strain DSA.</title>
        <authorList>
            <person name="Zhang Z."/>
            <person name="Sun J."/>
            <person name="Gong X."/>
            <person name="Wang C."/>
            <person name="Wang H."/>
        </authorList>
    </citation>
    <scope>NUCLEOTIDE SEQUENCE</scope>
    <source>
        <strain evidence="2">DSA</strain>
    </source>
</reference>
<evidence type="ECO:0000313" key="3">
    <source>
        <dbReference type="Proteomes" id="UP001172911"/>
    </source>
</evidence>